<dbReference type="EMBL" id="JANPWB010000006">
    <property type="protein sequence ID" value="KAJ1177808.1"/>
    <property type="molecule type" value="Genomic_DNA"/>
</dbReference>
<dbReference type="InterPro" id="IPR043502">
    <property type="entry name" value="DNA/RNA_pol_sf"/>
</dbReference>
<dbReference type="GO" id="GO:0004523">
    <property type="term" value="F:RNA-DNA hybrid ribonuclease activity"/>
    <property type="evidence" value="ECO:0007669"/>
    <property type="project" value="UniProtKB-EC"/>
</dbReference>
<accession>A0AAV7TN10</accession>
<name>A0AAV7TN10_PLEWA</name>
<protein>
    <recommendedName>
        <fullName evidence="2">ribonuclease H</fullName>
        <ecNumber evidence="2">3.1.26.4</ecNumber>
    </recommendedName>
</protein>
<dbReference type="PROSITE" id="PS50878">
    <property type="entry name" value="RT_POL"/>
    <property type="match status" value="1"/>
</dbReference>
<comment type="similarity">
    <text evidence="1">Belongs to the beta type-B retroviral polymerase family. HERV class-II K(HML-2) pol subfamily.</text>
</comment>
<dbReference type="InterPro" id="IPR043128">
    <property type="entry name" value="Rev_trsase/Diguanyl_cyclase"/>
</dbReference>
<reference evidence="4" key="1">
    <citation type="journal article" date="2022" name="bioRxiv">
        <title>Sequencing and chromosome-scale assembly of the giantPleurodeles waltlgenome.</title>
        <authorList>
            <person name="Brown T."/>
            <person name="Elewa A."/>
            <person name="Iarovenko S."/>
            <person name="Subramanian E."/>
            <person name="Araus A.J."/>
            <person name="Petzold A."/>
            <person name="Susuki M."/>
            <person name="Suzuki K.-i.T."/>
            <person name="Hayashi T."/>
            <person name="Toyoda A."/>
            <person name="Oliveira C."/>
            <person name="Osipova E."/>
            <person name="Leigh N.D."/>
            <person name="Simon A."/>
            <person name="Yun M.H."/>
        </authorList>
    </citation>
    <scope>NUCLEOTIDE SEQUENCE</scope>
    <source>
        <strain evidence="4">20211129_DDA</strain>
        <tissue evidence="4">Liver</tissue>
    </source>
</reference>
<dbReference type="CDD" id="cd01650">
    <property type="entry name" value="RT_nLTR_like"/>
    <property type="match status" value="1"/>
</dbReference>
<evidence type="ECO:0000313" key="5">
    <source>
        <dbReference type="Proteomes" id="UP001066276"/>
    </source>
</evidence>
<dbReference type="Gene3D" id="3.30.70.270">
    <property type="match status" value="1"/>
</dbReference>
<dbReference type="AlphaFoldDB" id="A0AAV7TN10"/>
<organism evidence="4 5">
    <name type="scientific">Pleurodeles waltl</name>
    <name type="common">Iberian ribbed newt</name>
    <dbReference type="NCBI Taxonomy" id="8319"/>
    <lineage>
        <taxon>Eukaryota</taxon>
        <taxon>Metazoa</taxon>
        <taxon>Chordata</taxon>
        <taxon>Craniata</taxon>
        <taxon>Vertebrata</taxon>
        <taxon>Euteleostomi</taxon>
        <taxon>Amphibia</taxon>
        <taxon>Batrachia</taxon>
        <taxon>Caudata</taxon>
        <taxon>Salamandroidea</taxon>
        <taxon>Salamandridae</taxon>
        <taxon>Pleurodelinae</taxon>
        <taxon>Pleurodeles</taxon>
    </lineage>
</organism>
<comment type="caution">
    <text evidence="4">The sequence shown here is derived from an EMBL/GenBank/DDBJ whole genome shotgun (WGS) entry which is preliminary data.</text>
</comment>
<sequence>MNPPSDPDSAAINLQQWILNCVNTLAPLERPTVNQEKKKAAWFTDELITSKRTCQKLKKKWLLERTPDSLATHKEATCKHHQLIRLAKRSHFTERLNNNAHDSKELFCIVKELSNVNDVPPSQKLCDALSTFFYQKIATIHDSLNTTPPPDPTPYNSSHADRLTTWTHVDDAETRKTMNSIHSGSPSDPCPHHVYNKADSTIAPQLRKIINLSFDTATFPDSWKHADIQALLKKPKADLNDLKNFRPISLLPFPAKVIEKIVNAQLTHYLEDNSTLDPSQSGFRRNHSTETALLAATDDIRQQMDNGETSALILLDLSAASDTVCHRTLLTRLHKAGIQDKALNWISSFLSGRSQRVRLSPFRSEATNLICGVPQGSSLSPTLFNVYMAPLAQLARQHNLSILSYADDTQLILSLTKDPHTAKANLHEGLKSIAEWMRNSRLKLNSDKTEVLILERSPSAWDDSWWPTALGPPPTTANHARNLGFIL</sequence>
<dbReference type="EC" id="3.1.26.4" evidence="2"/>
<proteinExistence type="inferred from homology"/>
<keyword evidence="5" id="KW-1185">Reference proteome</keyword>
<evidence type="ECO:0000259" key="3">
    <source>
        <dbReference type="PROSITE" id="PS50878"/>
    </source>
</evidence>
<dbReference type="PANTHER" id="PTHR33332">
    <property type="entry name" value="REVERSE TRANSCRIPTASE DOMAIN-CONTAINING PROTEIN"/>
    <property type="match status" value="1"/>
</dbReference>
<dbReference type="Pfam" id="PF00078">
    <property type="entry name" value="RVT_1"/>
    <property type="match status" value="1"/>
</dbReference>
<evidence type="ECO:0000256" key="2">
    <source>
        <dbReference type="ARBA" id="ARBA00012180"/>
    </source>
</evidence>
<feature type="domain" description="Reverse transcriptase" evidence="3">
    <location>
        <begin position="212"/>
        <end position="487"/>
    </location>
</feature>
<evidence type="ECO:0000256" key="1">
    <source>
        <dbReference type="ARBA" id="ARBA00010879"/>
    </source>
</evidence>
<dbReference type="InterPro" id="IPR000477">
    <property type="entry name" value="RT_dom"/>
</dbReference>
<dbReference type="SUPFAM" id="SSF56672">
    <property type="entry name" value="DNA/RNA polymerases"/>
    <property type="match status" value="1"/>
</dbReference>
<evidence type="ECO:0000313" key="4">
    <source>
        <dbReference type="EMBL" id="KAJ1177808.1"/>
    </source>
</evidence>
<gene>
    <name evidence="4" type="ORF">NDU88_003060</name>
</gene>
<dbReference type="Proteomes" id="UP001066276">
    <property type="component" value="Chromosome 3_2"/>
</dbReference>